<dbReference type="InterPro" id="IPR052935">
    <property type="entry name" value="Mg2+_PAP"/>
</dbReference>
<reference evidence="3 4" key="1">
    <citation type="submission" date="2016-10" db="EMBL/GenBank/DDBJ databases">
        <authorList>
            <person name="de Groot N.N."/>
        </authorList>
    </citation>
    <scope>NUCLEOTIDE SEQUENCE [LARGE SCALE GENOMIC DNA]</scope>
    <source>
        <strain evidence="3 4">MON 2.2</strain>
    </source>
</reference>
<protein>
    <submittedName>
        <fullName evidence="3">Phosphatidate phosphatase APP1</fullName>
    </submittedName>
</protein>
<name>A0A1G6S8N3_9ACTN</name>
<sequence length="350" mass="37933">MTRRTSRNTPLAVANRVETGVRDLLARGATRRGWTPAVIAYPGYGTAGGARVLGRVLLAPPTVEPSSLRGIAGWRRLMTLEMSDVDVQVDLRTTTAQLTSGSAGLVDDLVSTDTPLPPGQVEVSFRLPGREPISAPVHVAAPTATTGVVCDIDDTAWITGLRHPLRAAWRTLTGSSSTRRSVPGMARLLSTAVEGIEHAPVVYLSNGPWNLLGPVSRFLERHHFPPGPLLMTDWGTSPERWFRDGRQHKASALERLARDFPDVRWILVGDDGEHDPEIYADFASTHPDQVEAILLRQVRPSGPASPAPAEGAGDLPVLRGADGDELRPQLEQHLRRDQAPPRRRPTPKGG</sequence>
<dbReference type="Pfam" id="PF09949">
    <property type="entry name" value="APP1_cat"/>
    <property type="match status" value="1"/>
</dbReference>
<dbReference type="PANTHER" id="PTHR28208:SF3">
    <property type="entry name" value="PHOSPHATIDATE PHOSPHATASE APP1"/>
    <property type="match status" value="1"/>
</dbReference>
<evidence type="ECO:0000259" key="2">
    <source>
        <dbReference type="Pfam" id="PF09949"/>
    </source>
</evidence>
<evidence type="ECO:0000313" key="3">
    <source>
        <dbReference type="EMBL" id="SDD13248.1"/>
    </source>
</evidence>
<dbReference type="STRING" id="675864.SAMN04489747_0258"/>
<dbReference type="GO" id="GO:0008195">
    <property type="term" value="F:phosphatidate phosphatase activity"/>
    <property type="evidence" value="ECO:0007669"/>
    <property type="project" value="InterPro"/>
</dbReference>
<gene>
    <name evidence="3" type="ORF">SAMN04489747_0258</name>
</gene>
<keyword evidence="4" id="KW-1185">Reference proteome</keyword>
<dbReference type="PANTHER" id="PTHR28208">
    <property type="entry name" value="PHOSPHATIDATE PHOSPHATASE APP1"/>
    <property type="match status" value="1"/>
</dbReference>
<accession>A0A1G6S8N3</accession>
<feature type="compositionally biased region" description="Basic residues" evidence="1">
    <location>
        <begin position="341"/>
        <end position="350"/>
    </location>
</feature>
<dbReference type="EMBL" id="LT629688">
    <property type="protein sequence ID" value="SDD13248.1"/>
    <property type="molecule type" value="Genomic_DNA"/>
</dbReference>
<feature type="domain" description="Phosphatidate phosphatase APP1 catalytic" evidence="2">
    <location>
        <begin position="147"/>
        <end position="297"/>
    </location>
</feature>
<feature type="compositionally biased region" description="Low complexity" evidence="1">
    <location>
        <begin position="300"/>
        <end position="313"/>
    </location>
</feature>
<dbReference type="AlphaFoldDB" id="A0A1G6S8N3"/>
<dbReference type="Proteomes" id="UP000198546">
    <property type="component" value="Chromosome i"/>
</dbReference>
<dbReference type="OrthoDB" id="9789875at2"/>
<feature type="region of interest" description="Disordered" evidence="1">
    <location>
        <begin position="300"/>
        <end position="350"/>
    </location>
</feature>
<evidence type="ECO:0000256" key="1">
    <source>
        <dbReference type="SAM" id="MobiDB-lite"/>
    </source>
</evidence>
<evidence type="ECO:0000313" key="4">
    <source>
        <dbReference type="Proteomes" id="UP000198546"/>
    </source>
</evidence>
<feature type="compositionally biased region" description="Basic and acidic residues" evidence="1">
    <location>
        <begin position="321"/>
        <end position="340"/>
    </location>
</feature>
<dbReference type="RefSeq" id="WP_090589868.1">
    <property type="nucleotide sequence ID" value="NZ_LT629688.1"/>
</dbReference>
<organism evidence="3 4">
    <name type="scientific">Auraticoccus monumenti</name>
    <dbReference type="NCBI Taxonomy" id="675864"/>
    <lineage>
        <taxon>Bacteria</taxon>
        <taxon>Bacillati</taxon>
        <taxon>Actinomycetota</taxon>
        <taxon>Actinomycetes</taxon>
        <taxon>Propionibacteriales</taxon>
        <taxon>Propionibacteriaceae</taxon>
        <taxon>Auraticoccus</taxon>
    </lineage>
</organism>
<dbReference type="InterPro" id="IPR019236">
    <property type="entry name" value="APP1_cat"/>
</dbReference>
<proteinExistence type="predicted"/>